<organism evidence="6 7">
    <name type="scientific">Cysteiniphilum litorale</name>
    <dbReference type="NCBI Taxonomy" id="2056700"/>
    <lineage>
        <taxon>Bacteria</taxon>
        <taxon>Pseudomonadati</taxon>
        <taxon>Pseudomonadota</taxon>
        <taxon>Gammaproteobacteria</taxon>
        <taxon>Thiotrichales</taxon>
        <taxon>Fastidiosibacteraceae</taxon>
        <taxon>Cysteiniphilum</taxon>
    </lineage>
</organism>
<dbReference type="InterPro" id="IPR003798">
    <property type="entry name" value="DNA_recombination_RmuC"/>
</dbReference>
<feature type="coiled-coil region" evidence="5">
    <location>
        <begin position="235"/>
        <end position="269"/>
    </location>
</feature>
<protein>
    <submittedName>
        <fullName evidence="6">DNA recombination protein RmuC</fullName>
    </submittedName>
</protein>
<proteinExistence type="inferred from homology"/>
<dbReference type="RefSeq" id="WP_117003719.1">
    <property type="nucleotide sequence ID" value="NZ_BMJS01000037.1"/>
</dbReference>
<reference evidence="6" key="2">
    <citation type="submission" date="2020-09" db="EMBL/GenBank/DDBJ databases">
        <authorList>
            <person name="Sun Q."/>
            <person name="Zhou Y."/>
        </authorList>
    </citation>
    <scope>NUCLEOTIDE SEQUENCE</scope>
    <source>
        <strain evidence="6">CGMCC 1.15758</strain>
    </source>
</reference>
<dbReference type="PANTHER" id="PTHR30563">
    <property type="entry name" value="DNA RECOMBINATION PROTEIN RMUC"/>
    <property type="match status" value="1"/>
</dbReference>
<comment type="similarity">
    <text evidence="2">Belongs to the RmuC family.</text>
</comment>
<keyword evidence="4" id="KW-0233">DNA recombination</keyword>
<feature type="coiled-coil region" evidence="5">
    <location>
        <begin position="123"/>
        <end position="189"/>
    </location>
</feature>
<evidence type="ECO:0000256" key="2">
    <source>
        <dbReference type="ARBA" id="ARBA00009840"/>
    </source>
</evidence>
<evidence type="ECO:0000313" key="6">
    <source>
        <dbReference type="EMBL" id="GGG05622.1"/>
    </source>
</evidence>
<dbReference type="EMBL" id="BMJS01000037">
    <property type="protein sequence ID" value="GGG05622.1"/>
    <property type="molecule type" value="Genomic_DNA"/>
</dbReference>
<dbReference type="Pfam" id="PF02646">
    <property type="entry name" value="RmuC"/>
    <property type="match status" value="1"/>
</dbReference>
<evidence type="ECO:0000313" key="7">
    <source>
        <dbReference type="Proteomes" id="UP000636949"/>
    </source>
</evidence>
<accession>A0A8J3EA38</accession>
<gene>
    <name evidence="6" type="primary">rmuC</name>
    <name evidence="6" type="ORF">GCM10010995_23940</name>
</gene>
<name>A0A8J3EA38_9GAMM</name>
<reference evidence="6" key="1">
    <citation type="journal article" date="2014" name="Int. J. Syst. Evol. Microbiol.">
        <title>Complete genome sequence of Corynebacterium casei LMG S-19264T (=DSM 44701T), isolated from a smear-ripened cheese.</title>
        <authorList>
            <consortium name="US DOE Joint Genome Institute (JGI-PGF)"/>
            <person name="Walter F."/>
            <person name="Albersmeier A."/>
            <person name="Kalinowski J."/>
            <person name="Ruckert C."/>
        </authorList>
    </citation>
    <scope>NUCLEOTIDE SEQUENCE</scope>
    <source>
        <strain evidence="6">CGMCC 1.15758</strain>
    </source>
</reference>
<keyword evidence="7" id="KW-1185">Reference proteome</keyword>
<evidence type="ECO:0000256" key="5">
    <source>
        <dbReference type="SAM" id="Coils"/>
    </source>
</evidence>
<evidence type="ECO:0000256" key="4">
    <source>
        <dbReference type="ARBA" id="ARBA00023172"/>
    </source>
</evidence>
<evidence type="ECO:0000256" key="3">
    <source>
        <dbReference type="ARBA" id="ARBA00023054"/>
    </source>
</evidence>
<sequence length="525" mass="60016">MLVGLIIAAFILGLIVGFLFVKVSSKSQQVKLKALEEQLPQIEALLQDKESQLQQSQQQNLVLTTDHKHYQEQERRLSQELSMTKQKFEIRSEEVLKLQNKLASDEVKIDSLAKDGERLIVELNKLSTKHDELLAKVDHLTEDKSALQAERSKLLKHIEAQEQNAQEKIALLENAKKSLTEQFENLANRIFEEKGEKFANQNKVNLAEVLQPFKNDINEFKKKVDDVYVHEAKERASLQKEVNKLFELNQEMNKEAKNLTKALKGDKKLQGDWGEVVLERVLESSGLRKGHEYDVQTSFKASDDEDNTKVMRPDAIVHLPDGKDVIIDAKVSLVSYDAYTRADSDSSKQEYLKKHIDAIRQHIALLSSKNYERLSQVNSLDFILMFMPIEAAFVVAFQHDDSLFQEAFKKRIIIVTPTTLLATLGTIRNTWKYESLNKNASDITERATKMLDKFRGFVEDVETLGKQLDKTKETYDGALNKLTKGRGNLISQAVQLENMGVHMKKSLPQDIVEQSELELSQHEDK</sequence>
<dbReference type="PANTHER" id="PTHR30563:SF0">
    <property type="entry name" value="DNA RECOMBINATION PROTEIN RMUC"/>
    <property type="match status" value="1"/>
</dbReference>
<comment type="caution">
    <text evidence="6">The sequence shown here is derived from an EMBL/GenBank/DDBJ whole genome shotgun (WGS) entry which is preliminary data.</text>
</comment>
<comment type="function">
    <text evidence="1">Involved in DNA recombination.</text>
</comment>
<dbReference type="Proteomes" id="UP000636949">
    <property type="component" value="Unassembled WGS sequence"/>
</dbReference>
<evidence type="ECO:0000256" key="1">
    <source>
        <dbReference type="ARBA" id="ARBA00003416"/>
    </source>
</evidence>
<dbReference type="GO" id="GO:0006310">
    <property type="term" value="P:DNA recombination"/>
    <property type="evidence" value="ECO:0007669"/>
    <property type="project" value="UniProtKB-KW"/>
</dbReference>
<keyword evidence="3 5" id="KW-0175">Coiled coil</keyword>
<dbReference type="OrthoDB" id="9765111at2"/>
<feature type="coiled-coil region" evidence="5">
    <location>
        <begin position="32"/>
        <end position="59"/>
    </location>
</feature>
<dbReference type="AlphaFoldDB" id="A0A8J3EA38"/>